<organism evidence="1 2">
    <name type="scientific">Chitinophaga silvisoli</name>
    <dbReference type="NCBI Taxonomy" id="2291814"/>
    <lineage>
        <taxon>Bacteria</taxon>
        <taxon>Pseudomonadati</taxon>
        <taxon>Bacteroidota</taxon>
        <taxon>Chitinophagia</taxon>
        <taxon>Chitinophagales</taxon>
        <taxon>Chitinophagaceae</taxon>
        <taxon>Chitinophaga</taxon>
    </lineage>
</organism>
<evidence type="ECO:0000313" key="2">
    <source>
        <dbReference type="Proteomes" id="UP000261174"/>
    </source>
</evidence>
<protein>
    <submittedName>
        <fullName evidence="1">Uncharacterized protein</fullName>
    </submittedName>
</protein>
<sequence>MKATVVFVLIVLVCMISSGVLIAQTYPKITGYVGIIHLIVTFGNGATIQIRGVSPSLQGCGSNELQKELSPFNLMIALCSF</sequence>
<name>A0A3E1NU94_9BACT</name>
<keyword evidence="2" id="KW-1185">Reference proteome</keyword>
<evidence type="ECO:0000313" key="1">
    <source>
        <dbReference type="EMBL" id="RFM31511.1"/>
    </source>
</evidence>
<accession>A0A3E1NU94</accession>
<dbReference type="AlphaFoldDB" id="A0A3E1NU94"/>
<gene>
    <name evidence="1" type="ORF">DXN04_27705</name>
</gene>
<reference evidence="1 2" key="1">
    <citation type="submission" date="2018-08" db="EMBL/GenBank/DDBJ databases">
        <title>Chitinophaga sp. K20C18050901, a novel bacterium isolated from forest soil.</title>
        <authorList>
            <person name="Wang C."/>
        </authorList>
    </citation>
    <scope>NUCLEOTIDE SEQUENCE [LARGE SCALE GENOMIC DNA]</scope>
    <source>
        <strain evidence="1 2">K20C18050901</strain>
    </source>
</reference>
<proteinExistence type="predicted"/>
<dbReference type="EMBL" id="QTJV01000013">
    <property type="protein sequence ID" value="RFM31511.1"/>
    <property type="molecule type" value="Genomic_DNA"/>
</dbReference>
<dbReference type="RefSeq" id="WP_116856667.1">
    <property type="nucleotide sequence ID" value="NZ_QTJV01000013.1"/>
</dbReference>
<comment type="caution">
    <text evidence="1">The sequence shown here is derived from an EMBL/GenBank/DDBJ whole genome shotgun (WGS) entry which is preliminary data.</text>
</comment>
<dbReference type="Proteomes" id="UP000261174">
    <property type="component" value="Unassembled WGS sequence"/>
</dbReference>